<keyword evidence="1" id="KW-0249">Electron transport</keyword>
<dbReference type="EMBL" id="BDQV01000032">
    <property type="protein sequence ID" value="GAY46408.1"/>
    <property type="molecule type" value="Genomic_DNA"/>
</dbReference>
<organism evidence="5 6">
    <name type="scientific">Citrus unshiu</name>
    <name type="common">Satsuma mandarin</name>
    <name type="synonym">Citrus nobilis var. unshiu</name>
    <dbReference type="NCBI Taxonomy" id="55188"/>
    <lineage>
        <taxon>Eukaryota</taxon>
        <taxon>Viridiplantae</taxon>
        <taxon>Streptophyta</taxon>
        <taxon>Embryophyta</taxon>
        <taxon>Tracheophyta</taxon>
        <taxon>Spermatophyta</taxon>
        <taxon>Magnoliopsida</taxon>
        <taxon>eudicotyledons</taxon>
        <taxon>Gunneridae</taxon>
        <taxon>Pentapetalae</taxon>
        <taxon>rosids</taxon>
        <taxon>malvids</taxon>
        <taxon>Sapindales</taxon>
        <taxon>Rutaceae</taxon>
        <taxon>Aurantioideae</taxon>
        <taxon>Citrus</taxon>
    </lineage>
</organism>
<dbReference type="STRING" id="55188.A0A2H5P207"/>
<dbReference type="InterPro" id="IPR013766">
    <property type="entry name" value="Thioredoxin_domain"/>
</dbReference>
<reference evidence="5 6" key="1">
    <citation type="journal article" date="2017" name="Front. Genet.">
        <title>Draft sequencing of the heterozygous diploid genome of Satsuma (Citrus unshiu Marc.) using a hybrid assembly approach.</title>
        <authorList>
            <person name="Shimizu T."/>
            <person name="Tanizawa Y."/>
            <person name="Mochizuki T."/>
            <person name="Nagasaki H."/>
            <person name="Yoshioka T."/>
            <person name="Toyoda A."/>
            <person name="Fujiyama A."/>
            <person name="Kaminuma E."/>
            <person name="Nakamura Y."/>
        </authorList>
    </citation>
    <scope>NUCLEOTIDE SEQUENCE [LARGE SCALE GENOMIC DNA]</scope>
    <source>
        <strain evidence="6">cv. Miyagawa wase</strain>
    </source>
</reference>
<evidence type="ECO:0000313" key="5">
    <source>
        <dbReference type="EMBL" id="GAY46408.1"/>
    </source>
</evidence>
<protein>
    <recommendedName>
        <fullName evidence="4">Thioredoxin domain-containing protein</fullName>
    </recommendedName>
</protein>
<keyword evidence="3" id="KW-0676">Redox-active center</keyword>
<comment type="caution">
    <text evidence="5">The sequence shown here is derived from an EMBL/GenBank/DDBJ whole genome shotgun (WGS) entry which is preliminary data.</text>
</comment>
<keyword evidence="6" id="KW-1185">Reference proteome</keyword>
<keyword evidence="1" id="KW-0813">Transport</keyword>
<dbReference type="PROSITE" id="PS51352">
    <property type="entry name" value="THIOREDOXIN_2"/>
    <property type="match status" value="1"/>
</dbReference>
<dbReference type="InterPro" id="IPR050620">
    <property type="entry name" value="Thioredoxin_H-type-like"/>
</dbReference>
<accession>A0A2H5P207</accession>
<dbReference type="InterPro" id="IPR036249">
    <property type="entry name" value="Thioredoxin-like_sf"/>
</dbReference>
<dbReference type="SUPFAM" id="SSF52833">
    <property type="entry name" value="Thioredoxin-like"/>
    <property type="match status" value="1"/>
</dbReference>
<dbReference type="Proteomes" id="UP000236630">
    <property type="component" value="Unassembled WGS sequence"/>
</dbReference>
<dbReference type="CDD" id="cd02947">
    <property type="entry name" value="TRX_family"/>
    <property type="match status" value="1"/>
</dbReference>
<dbReference type="PANTHER" id="PTHR10438">
    <property type="entry name" value="THIOREDOXIN"/>
    <property type="match status" value="1"/>
</dbReference>
<evidence type="ECO:0000256" key="3">
    <source>
        <dbReference type="ARBA" id="ARBA00023284"/>
    </source>
</evidence>
<dbReference type="FunFam" id="3.40.30.10:FF:000245">
    <property type="entry name" value="Thioredoxin"/>
    <property type="match status" value="1"/>
</dbReference>
<keyword evidence="2" id="KW-1015">Disulfide bond</keyword>
<dbReference type="PANTHER" id="PTHR10438:SF413">
    <property type="entry name" value="THIOREDOXIN H2"/>
    <property type="match status" value="1"/>
</dbReference>
<proteinExistence type="predicted"/>
<gene>
    <name evidence="5" type="ORF">CUMW_096810</name>
</gene>
<evidence type="ECO:0000256" key="1">
    <source>
        <dbReference type="ARBA" id="ARBA00022982"/>
    </source>
</evidence>
<dbReference type="PRINTS" id="PR00421">
    <property type="entry name" value="THIOREDOXIN"/>
</dbReference>
<dbReference type="AlphaFoldDB" id="A0A2H5P207"/>
<evidence type="ECO:0000313" key="6">
    <source>
        <dbReference type="Proteomes" id="UP000236630"/>
    </source>
</evidence>
<dbReference type="Gene3D" id="3.40.30.10">
    <property type="entry name" value="Glutaredoxin"/>
    <property type="match status" value="1"/>
</dbReference>
<evidence type="ECO:0000256" key="2">
    <source>
        <dbReference type="ARBA" id="ARBA00023157"/>
    </source>
</evidence>
<dbReference type="Pfam" id="PF00085">
    <property type="entry name" value="Thioredoxin"/>
    <property type="match status" value="1"/>
</dbReference>
<feature type="domain" description="Thioredoxin" evidence="4">
    <location>
        <begin position="13"/>
        <end position="134"/>
    </location>
</feature>
<sequence>MGGILSNIFGAGGFDGQDSPHSESATNVMSFHSSARWQLHFDSCKTSSQLMVIDFAASWCGPCKIMEPELRKMASTYSDVQFVKIDVDELSDVAQEFQVQAMPTFVLVKGGKEVERVIGARKDELLKKIEKHRAQQWQTDRLP</sequence>
<evidence type="ECO:0000259" key="4">
    <source>
        <dbReference type="PROSITE" id="PS51352"/>
    </source>
</evidence>
<name>A0A2H5P207_CITUN</name>